<comment type="caution">
    <text evidence="1">The sequence shown here is derived from an EMBL/GenBank/DDBJ whole genome shotgun (WGS) entry which is preliminary data.</text>
</comment>
<accession>A0ACC2NK04</accession>
<gene>
    <name evidence="1" type="ORF">QAD02_002787</name>
</gene>
<evidence type="ECO:0000313" key="2">
    <source>
        <dbReference type="Proteomes" id="UP001239111"/>
    </source>
</evidence>
<sequence>MEDEMENEEIKFVCVWFIDNRIGPKPEIMAVDKVRGYDPNSKEKFYFVEYTTAAGEVVERAAQVCHPGISVEDVEEKMAEKRVIKTIKRESDVMPKVMERDRQGINDEDDERIEDDQVSEKTNLPKPRVLDSGDEKYLKNIAAEQVKPVYDQDVEVEPRQESPLDHEHDQNEKSGASSPSKSASLEKLQQSLLREEMLAKRIHVLEKQAEELKLKLSKDIVPAHCSEDEPESYGTKLLYASESKEIVEMPNAKIVANMNVPVENKDEEPKVLKVSSNKTPACKKLYFYNLETPDDLIEHDVQPLDMNQGEIENDVRKGRKLIEYGILEQKSVDIVERKNSDNTLPKTNVQSGVLNTEAYRAHCEKVFKGERLEREFKRWRPIIGSTCSTAFTHEKKKIEGAKKNALRLQKKEEKRKNKVEDDDANSDSESDSDSTSGSSSTSSDSDSGSSSA</sequence>
<protein>
    <submittedName>
        <fullName evidence="1">Uncharacterized protein</fullName>
    </submittedName>
</protein>
<dbReference type="Proteomes" id="UP001239111">
    <property type="component" value="Chromosome 3"/>
</dbReference>
<organism evidence="1 2">
    <name type="scientific">Eretmocerus hayati</name>
    <dbReference type="NCBI Taxonomy" id="131215"/>
    <lineage>
        <taxon>Eukaryota</taxon>
        <taxon>Metazoa</taxon>
        <taxon>Ecdysozoa</taxon>
        <taxon>Arthropoda</taxon>
        <taxon>Hexapoda</taxon>
        <taxon>Insecta</taxon>
        <taxon>Pterygota</taxon>
        <taxon>Neoptera</taxon>
        <taxon>Endopterygota</taxon>
        <taxon>Hymenoptera</taxon>
        <taxon>Apocrita</taxon>
        <taxon>Proctotrupomorpha</taxon>
        <taxon>Chalcidoidea</taxon>
        <taxon>Aphelinidae</taxon>
        <taxon>Aphelininae</taxon>
        <taxon>Eretmocerus</taxon>
    </lineage>
</organism>
<dbReference type="EMBL" id="CM056743">
    <property type="protein sequence ID" value="KAJ8671528.1"/>
    <property type="molecule type" value="Genomic_DNA"/>
</dbReference>
<keyword evidence="2" id="KW-1185">Reference proteome</keyword>
<name>A0ACC2NK04_9HYME</name>
<reference evidence="1" key="1">
    <citation type="submission" date="2023-04" db="EMBL/GenBank/DDBJ databases">
        <title>A chromosome-level genome assembly of the parasitoid wasp Eretmocerus hayati.</title>
        <authorList>
            <person name="Zhong Y."/>
            <person name="Liu S."/>
            <person name="Liu Y."/>
        </authorList>
    </citation>
    <scope>NUCLEOTIDE SEQUENCE</scope>
    <source>
        <strain evidence="1">ZJU_SS_LIU_2023</strain>
    </source>
</reference>
<proteinExistence type="predicted"/>
<evidence type="ECO:0000313" key="1">
    <source>
        <dbReference type="EMBL" id="KAJ8671528.1"/>
    </source>
</evidence>